<reference evidence="3 4" key="1">
    <citation type="submission" date="2020-10" db="EMBL/GenBank/DDBJ databases">
        <title>Genome Sequencing of Rodentibacter spp. strain DSM111151.</title>
        <authorList>
            <person name="Benga L."/>
            <person name="Lautwein T."/>
        </authorList>
    </citation>
    <scope>NUCLEOTIDE SEQUENCE [LARGE SCALE GENOMIC DNA]</scope>
    <source>
        <strain evidence="3 4">DSM 111151</strain>
    </source>
</reference>
<keyword evidence="4" id="KW-1185">Reference proteome</keyword>
<name>A0ABX6V078_9PAST</name>
<sequence length="135" mass="15264">MSLFERIFHSILFELGAMAIGALAVLLFSDAKVGTAVGTGAVMAVMAMLWNFVFNYFFDKIFTGKREERGFGLRVAHTLAFEGGLLIFTIPAIAYLLDLTLLQAFMVDIALTLLITFYALVFNWVYDHLRLRWIK</sequence>
<dbReference type="NCBIfam" id="NF033664">
    <property type="entry name" value="PACE_transport"/>
    <property type="match status" value="1"/>
</dbReference>
<evidence type="ECO:0000256" key="1">
    <source>
        <dbReference type="SAM" id="Phobius"/>
    </source>
</evidence>
<feature type="domain" description="Chlorhexidine efflux transporter" evidence="2">
    <location>
        <begin position="69"/>
        <end position="132"/>
    </location>
</feature>
<dbReference type="Pfam" id="PF05232">
    <property type="entry name" value="BTP"/>
    <property type="match status" value="2"/>
</dbReference>
<evidence type="ECO:0000313" key="4">
    <source>
        <dbReference type="Proteomes" id="UP000663069"/>
    </source>
</evidence>
<feature type="transmembrane region" description="Helical" evidence="1">
    <location>
        <begin position="35"/>
        <end position="58"/>
    </location>
</feature>
<dbReference type="InterPro" id="IPR007896">
    <property type="entry name" value="BTP_bacteria"/>
</dbReference>
<evidence type="ECO:0000313" key="3">
    <source>
        <dbReference type="EMBL" id="QPB43678.1"/>
    </source>
</evidence>
<accession>A0ABX6V078</accession>
<protein>
    <submittedName>
        <fullName evidence="3">PACE efflux transporter</fullName>
    </submittedName>
</protein>
<feature type="transmembrane region" description="Helical" evidence="1">
    <location>
        <begin position="7"/>
        <end position="29"/>
    </location>
</feature>
<organism evidence="3 4">
    <name type="scientific">Rodentibacter haemolyticus</name>
    <dbReference type="NCBI Taxonomy" id="2778911"/>
    <lineage>
        <taxon>Bacteria</taxon>
        <taxon>Pseudomonadati</taxon>
        <taxon>Pseudomonadota</taxon>
        <taxon>Gammaproteobacteria</taxon>
        <taxon>Pasteurellales</taxon>
        <taxon>Pasteurellaceae</taxon>
        <taxon>Rodentibacter</taxon>
    </lineage>
</organism>
<dbReference type="InterPro" id="IPR058208">
    <property type="entry name" value="PACE"/>
</dbReference>
<feature type="domain" description="Chlorhexidine efflux transporter" evidence="2">
    <location>
        <begin position="1"/>
        <end position="62"/>
    </location>
</feature>
<proteinExistence type="predicted"/>
<keyword evidence="1" id="KW-0472">Membrane</keyword>
<dbReference type="EMBL" id="CP063056">
    <property type="protein sequence ID" value="QPB43678.1"/>
    <property type="molecule type" value="Genomic_DNA"/>
</dbReference>
<feature type="transmembrane region" description="Helical" evidence="1">
    <location>
        <begin position="103"/>
        <end position="126"/>
    </location>
</feature>
<feature type="transmembrane region" description="Helical" evidence="1">
    <location>
        <begin position="79"/>
        <end position="97"/>
    </location>
</feature>
<dbReference type="Proteomes" id="UP000663069">
    <property type="component" value="Chromosome"/>
</dbReference>
<keyword evidence="1" id="KW-0812">Transmembrane</keyword>
<keyword evidence="1" id="KW-1133">Transmembrane helix</keyword>
<evidence type="ECO:0000259" key="2">
    <source>
        <dbReference type="Pfam" id="PF05232"/>
    </source>
</evidence>
<gene>
    <name evidence="3" type="ORF">IHV77_05400</name>
</gene>